<evidence type="ECO:0000313" key="4">
    <source>
        <dbReference type="Proteomes" id="UP001558652"/>
    </source>
</evidence>
<organism evidence="3 4">
    <name type="scientific">Ranatra chinensis</name>
    <dbReference type="NCBI Taxonomy" id="642074"/>
    <lineage>
        <taxon>Eukaryota</taxon>
        <taxon>Metazoa</taxon>
        <taxon>Ecdysozoa</taxon>
        <taxon>Arthropoda</taxon>
        <taxon>Hexapoda</taxon>
        <taxon>Insecta</taxon>
        <taxon>Pterygota</taxon>
        <taxon>Neoptera</taxon>
        <taxon>Paraneoptera</taxon>
        <taxon>Hemiptera</taxon>
        <taxon>Heteroptera</taxon>
        <taxon>Panheteroptera</taxon>
        <taxon>Nepomorpha</taxon>
        <taxon>Nepidae</taxon>
        <taxon>Ranatrinae</taxon>
        <taxon>Ranatra</taxon>
    </lineage>
</organism>
<keyword evidence="4" id="KW-1185">Reference proteome</keyword>
<accession>A0ABD0YIR1</accession>
<evidence type="ECO:0000256" key="1">
    <source>
        <dbReference type="ARBA" id="ARBA00023125"/>
    </source>
</evidence>
<comment type="caution">
    <text evidence="3">The sequence shown here is derived from an EMBL/GenBank/DDBJ whole genome shotgun (WGS) entry which is preliminary data.</text>
</comment>
<protein>
    <recommendedName>
        <fullName evidence="5">SOSS complex subunit B2</fullName>
    </recommendedName>
</protein>
<dbReference type="Proteomes" id="UP001558652">
    <property type="component" value="Unassembled WGS sequence"/>
</dbReference>
<keyword evidence="1" id="KW-0238">DNA-binding</keyword>
<dbReference type="GO" id="GO:0005694">
    <property type="term" value="C:chromosome"/>
    <property type="evidence" value="ECO:0007669"/>
    <property type="project" value="UniProtKB-ARBA"/>
</dbReference>
<dbReference type="InterPro" id="IPR051231">
    <property type="entry name" value="SOSS-B"/>
</dbReference>
<dbReference type="FunFam" id="2.40.50.140:FF:000072">
    <property type="entry name" value="SOSS complex subunit B2"/>
    <property type="match status" value="1"/>
</dbReference>
<dbReference type="InterPro" id="IPR012340">
    <property type="entry name" value="NA-bd_OB-fold"/>
</dbReference>
<proteinExistence type="predicted"/>
<dbReference type="AlphaFoldDB" id="A0ABD0YIR1"/>
<feature type="region of interest" description="Disordered" evidence="2">
    <location>
        <begin position="111"/>
        <end position="201"/>
    </location>
</feature>
<sequence>MEPIFIKDIRVGMKNLALTFIVLEVGNPIMVKENHEVRTLKVADATACINLSLWDEPGHLLSPGDIVRITKGYTNMWRNCLTLYVGKGGDIDRIGDFCMVFNEQVNMSESNAFDSQPVGNNGSVNNGGKGGGGPLRPVLSQPPPLQQSTPNLAKNMTRFPGPSEQLTQPPQLPNSKQQNSNNKMGSKQGRGGMKMVRPDRR</sequence>
<dbReference type="PANTHER" id="PTHR13356">
    <property type="entry name" value="OB FOLD NUCLEIC ACID BINDING PROTEIN-RELATED"/>
    <property type="match status" value="1"/>
</dbReference>
<name>A0ABD0YIR1_9HEMI</name>
<dbReference type="PANTHER" id="PTHR13356:SF0">
    <property type="entry name" value="SOSS COMPLEX SUBUNIT B HOMOLOG"/>
    <property type="match status" value="1"/>
</dbReference>
<evidence type="ECO:0000313" key="3">
    <source>
        <dbReference type="EMBL" id="KAL1130489.1"/>
    </source>
</evidence>
<dbReference type="Gene3D" id="2.40.50.140">
    <property type="entry name" value="Nucleic acid-binding proteins"/>
    <property type="match status" value="1"/>
</dbReference>
<dbReference type="SUPFAM" id="SSF50249">
    <property type="entry name" value="Nucleic acid-binding proteins"/>
    <property type="match status" value="1"/>
</dbReference>
<evidence type="ECO:0000256" key="2">
    <source>
        <dbReference type="SAM" id="MobiDB-lite"/>
    </source>
</evidence>
<feature type="compositionally biased region" description="Polar residues" evidence="2">
    <location>
        <begin position="164"/>
        <end position="185"/>
    </location>
</feature>
<evidence type="ECO:0008006" key="5">
    <source>
        <dbReference type="Google" id="ProtNLM"/>
    </source>
</evidence>
<dbReference type="EMBL" id="JBFDAA010000007">
    <property type="protein sequence ID" value="KAL1130489.1"/>
    <property type="molecule type" value="Genomic_DNA"/>
</dbReference>
<feature type="compositionally biased region" description="Gly residues" evidence="2">
    <location>
        <begin position="125"/>
        <end position="134"/>
    </location>
</feature>
<gene>
    <name evidence="3" type="ORF">AAG570_011737</name>
</gene>
<dbReference type="CDD" id="cd04491">
    <property type="entry name" value="SoSSB_OBF"/>
    <property type="match status" value="1"/>
</dbReference>
<reference evidence="3 4" key="1">
    <citation type="submission" date="2024-07" db="EMBL/GenBank/DDBJ databases">
        <title>Chromosome-level genome assembly of the water stick insect Ranatra chinensis (Heteroptera: Nepidae).</title>
        <authorList>
            <person name="Liu X."/>
        </authorList>
    </citation>
    <scope>NUCLEOTIDE SEQUENCE [LARGE SCALE GENOMIC DNA]</scope>
    <source>
        <strain evidence="3">Cailab_2021Rc</strain>
        <tissue evidence="3">Muscle</tissue>
    </source>
</reference>
<dbReference type="GO" id="GO:0003677">
    <property type="term" value="F:DNA binding"/>
    <property type="evidence" value="ECO:0007669"/>
    <property type="project" value="UniProtKB-KW"/>
</dbReference>